<dbReference type="RefSeq" id="WP_379539348.1">
    <property type="nucleotide sequence ID" value="NZ_JBHSDR010000006.1"/>
</dbReference>
<feature type="domain" description="NAD-dependent epimerase/dehydratase" evidence="1">
    <location>
        <begin position="4"/>
        <end position="215"/>
    </location>
</feature>
<dbReference type="PANTHER" id="PTHR48079">
    <property type="entry name" value="PROTEIN YEEZ"/>
    <property type="match status" value="1"/>
</dbReference>
<organism evidence="2 3">
    <name type="scientific">Novosphingobium tardum</name>
    <dbReference type="NCBI Taxonomy" id="1538021"/>
    <lineage>
        <taxon>Bacteria</taxon>
        <taxon>Pseudomonadati</taxon>
        <taxon>Pseudomonadota</taxon>
        <taxon>Alphaproteobacteria</taxon>
        <taxon>Sphingomonadales</taxon>
        <taxon>Sphingomonadaceae</taxon>
        <taxon>Novosphingobium</taxon>
    </lineage>
</organism>
<dbReference type="InterPro" id="IPR051783">
    <property type="entry name" value="NAD(P)-dependent_oxidoreduct"/>
</dbReference>
<dbReference type="InterPro" id="IPR036291">
    <property type="entry name" value="NAD(P)-bd_dom_sf"/>
</dbReference>
<dbReference type="Pfam" id="PF01370">
    <property type="entry name" value="Epimerase"/>
    <property type="match status" value="1"/>
</dbReference>
<dbReference type="Proteomes" id="UP001595828">
    <property type="component" value="Unassembled WGS sequence"/>
</dbReference>
<accession>A0ABV8RU58</accession>
<dbReference type="SUPFAM" id="SSF51735">
    <property type="entry name" value="NAD(P)-binding Rossmann-fold domains"/>
    <property type="match status" value="1"/>
</dbReference>
<sequence length="303" mass="32698">MARVLILGARGFVGSAVARALAAEGHQISGLARSDEAAEALRQARIAPVAGDMDRLEQVAAQVGAHDATVFAPTVPFADEWRIAEALIEPLIGSDRPFIFTSGTAVLSHEAHDGHWNEATYAEDDPFSPPEWIAMRVETENRVRAMAERGVRAMVVRPPLIWGHGGSKQIPAIFDSIATTGAACYLGAGLNLYSNVHVDDLAAVYRLAIERGTAGALYHAVAGEANFRALAEAAAVAMDCGTRSIDIDEARKVWGDFVGPLFFGVNSRSRAVRTRAELGWVPQHLDVAEDVRRGSYRARFRQD</sequence>
<evidence type="ECO:0000313" key="3">
    <source>
        <dbReference type="Proteomes" id="UP001595828"/>
    </source>
</evidence>
<protein>
    <submittedName>
        <fullName evidence="2">NAD-dependent epimerase/dehydratase family protein</fullName>
    </submittedName>
</protein>
<evidence type="ECO:0000313" key="2">
    <source>
        <dbReference type="EMBL" id="MFC4295886.1"/>
    </source>
</evidence>
<comment type="caution">
    <text evidence="2">The sequence shown here is derived from an EMBL/GenBank/DDBJ whole genome shotgun (WGS) entry which is preliminary data.</text>
</comment>
<dbReference type="InterPro" id="IPR001509">
    <property type="entry name" value="Epimerase_deHydtase"/>
</dbReference>
<dbReference type="Gene3D" id="3.40.50.720">
    <property type="entry name" value="NAD(P)-binding Rossmann-like Domain"/>
    <property type="match status" value="1"/>
</dbReference>
<keyword evidence="3" id="KW-1185">Reference proteome</keyword>
<name>A0ABV8RU58_9SPHN</name>
<dbReference type="EMBL" id="JBHSDR010000006">
    <property type="protein sequence ID" value="MFC4295886.1"/>
    <property type="molecule type" value="Genomic_DNA"/>
</dbReference>
<dbReference type="PANTHER" id="PTHR48079:SF6">
    <property type="entry name" value="NAD(P)-BINDING DOMAIN-CONTAINING PROTEIN-RELATED"/>
    <property type="match status" value="1"/>
</dbReference>
<gene>
    <name evidence="2" type="ORF">ACFO0A_12545</name>
</gene>
<proteinExistence type="predicted"/>
<evidence type="ECO:0000259" key="1">
    <source>
        <dbReference type="Pfam" id="PF01370"/>
    </source>
</evidence>
<reference evidence="3" key="1">
    <citation type="journal article" date="2019" name="Int. J. Syst. Evol. Microbiol.">
        <title>The Global Catalogue of Microorganisms (GCM) 10K type strain sequencing project: providing services to taxonomists for standard genome sequencing and annotation.</title>
        <authorList>
            <consortium name="The Broad Institute Genomics Platform"/>
            <consortium name="The Broad Institute Genome Sequencing Center for Infectious Disease"/>
            <person name="Wu L."/>
            <person name="Ma J."/>
        </authorList>
    </citation>
    <scope>NUCLEOTIDE SEQUENCE [LARGE SCALE GENOMIC DNA]</scope>
    <source>
        <strain evidence="3">CGMCC 1.12989</strain>
    </source>
</reference>